<dbReference type="EMBL" id="MFSV01000049">
    <property type="protein sequence ID" value="OGI58782.1"/>
    <property type="molecule type" value="Genomic_DNA"/>
</dbReference>
<dbReference type="PANTHER" id="PTHR34875:SF6">
    <property type="entry name" value="UPF0237 PROTEIN MJ1558"/>
    <property type="match status" value="1"/>
</dbReference>
<dbReference type="Pfam" id="PF01842">
    <property type="entry name" value="ACT"/>
    <property type="match status" value="1"/>
</dbReference>
<dbReference type="InterPro" id="IPR002912">
    <property type="entry name" value="ACT_dom"/>
</dbReference>
<evidence type="ECO:0000313" key="3">
    <source>
        <dbReference type="Proteomes" id="UP000177950"/>
    </source>
</evidence>
<dbReference type="Gene3D" id="3.30.70.260">
    <property type="match status" value="2"/>
</dbReference>
<proteinExistence type="predicted"/>
<dbReference type="AlphaFoldDB" id="A0A1F6UNF6"/>
<comment type="caution">
    <text evidence="2">The sequence shown here is derived from an EMBL/GenBank/DDBJ whole genome shotgun (WGS) entry which is preliminary data.</text>
</comment>
<evidence type="ECO:0000259" key="1">
    <source>
        <dbReference type="PROSITE" id="PS51671"/>
    </source>
</evidence>
<accession>A0A1F6UNF6</accession>
<dbReference type="Proteomes" id="UP000177950">
    <property type="component" value="Unassembled WGS sequence"/>
</dbReference>
<dbReference type="InterPro" id="IPR045865">
    <property type="entry name" value="ACT-like_dom_sf"/>
</dbReference>
<name>A0A1F6UNF6_9PROT</name>
<evidence type="ECO:0000313" key="2">
    <source>
        <dbReference type="EMBL" id="OGI58782.1"/>
    </source>
</evidence>
<protein>
    <submittedName>
        <fullName evidence="2">Amino acid-binding protein</fullName>
    </submittedName>
</protein>
<organism evidence="2 3">
    <name type="scientific">Candidatus Muproteobacteria bacterium RBG_19FT_COMBO_61_10</name>
    <dbReference type="NCBI Taxonomy" id="1817761"/>
    <lineage>
        <taxon>Bacteria</taxon>
        <taxon>Pseudomonadati</taxon>
        <taxon>Pseudomonadota</taxon>
        <taxon>Candidatus Muproteobacteria</taxon>
    </lineage>
</organism>
<sequence length="167" mass="17375">MLTVVGADRPGIVAQLTETLFRGGCNLGEASMARLGGNFSIMLMVEGADAAALERLVRPVTDALDLRLHLDPIHGELHQHVEPNVQVTVHGADRPGIVAQVTAVLADAGLNILDLNTDVGGTTERPIYVMLIDGHAAKGVAGVEHAIAPLRAGGIEVRVAALDTMIG</sequence>
<dbReference type="Pfam" id="PF13740">
    <property type="entry name" value="ACT_6"/>
    <property type="match status" value="1"/>
</dbReference>
<feature type="domain" description="ACT" evidence="1">
    <location>
        <begin position="86"/>
        <end position="165"/>
    </location>
</feature>
<dbReference type="PROSITE" id="PS51671">
    <property type="entry name" value="ACT"/>
    <property type="match status" value="1"/>
</dbReference>
<dbReference type="SUPFAM" id="SSF55021">
    <property type="entry name" value="ACT-like"/>
    <property type="match status" value="2"/>
</dbReference>
<reference evidence="2 3" key="1">
    <citation type="journal article" date="2016" name="Nat. Commun.">
        <title>Thousands of microbial genomes shed light on interconnected biogeochemical processes in an aquifer system.</title>
        <authorList>
            <person name="Anantharaman K."/>
            <person name="Brown C.T."/>
            <person name="Hug L.A."/>
            <person name="Sharon I."/>
            <person name="Castelle C.J."/>
            <person name="Probst A.J."/>
            <person name="Thomas B.C."/>
            <person name="Singh A."/>
            <person name="Wilkins M.J."/>
            <person name="Karaoz U."/>
            <person name="Brodie E.L."/>
            <person name="Williams K.H."/>
            <person name="Hubbard S.S."/>
            <person name="Banfield J.F."/>
        </authorList>
    </citation>
    <scope>NUCLEOTIDE SEQUENCE [LARGE SCALE GENOMIC DNA]</scope>
</reference>
<gene>
    <name evidence="2" type="ORF">A2V58_00275</name>
</gene>
<dbReference type="InterPro" id="IPR050990">
    <property type="entry name" value="UPF0237/GcvR_regulator"/>
</dbReference>
<dbReference type="PANTHER" id="PTHR34875">
    <property type="entry name" value="UPF0237 PROTEIN MJ1558"/>
    <property type="match status" value="1"/>
</dbReference>